<evidence type="ECO:0000256" key="1">
    <source>
        <dbReference type="ARBA" id="ARBA00022679"/>
    </source>
</evidence>
<name>A0A4V5TKP3_9ACTN</name>
<reference evidence="6 7" key="1">
    <citation type="submission" date="2019-04" db="EMBL/GenBank/DDBJ databases">
        <authorList>
            <person name="Dong K."/>
        </authorList>
    </citation>
    <scope>NUCLEOTIDE SEQUENCE [LARGE SCALE GENOMIC DNA]</scope>
    <source>
        <strain evidence="7">dk3543</strain>
    </source>
</reference>
<proteinExistence type="predicted"/>
<dbReference type="CDD" id="cd16917">
    <property type="entry name" value="HATPase_UhpB-NarQ-NarX-like"/>
    <property type="match status" value="1"/>
</dbReference>
<dbReference type="GO" id="GO:0016020">
    <property type="term" value="C:membrane"/>
    <property type="evidence" value="ECO:0007669"/>
    <property type="project" value="InterPro"/>
</dbReference>
<feature type="domain" description="Histidine kinase/HSP90-like ATPase" evidence="4">
    <location>
        <begin position="390"/>
        <end position="474"/>
    </location>
</feature>
<dbReference type="Pfam" id="PF02518">
    <property type="entry name" value="HATPase_c"/>
    <property type="match status" value="1"/>
</dbReference>
<dbReference type="GO" id="GO:0046983">
    <property type="term" value="F:protein dimerization activity"/>
    <property type="evidence" value="ECO:0007669"/>
    <property type="project" value="InterPro"/>
</dbReference>
<accession>A0A4V5TKP3</accession>
<evidence type="ECO:0000256" key="3">
    <source>
        <dbReference type="ARBA" id="ARBA00023012"/>
    </source>
</evidence>
<comment type="caution">
    <text evidence="6">The sequence shown here is derived from an EMBL/GenBank/DDBJ whole genome shotgun (WGS) entry which is preliminary data.</text>
</comment>
<organism evidence="6 7">
    <name type="scientific">Nocardioides jishulii</name>
    <dbReference type="NCBI Taxonomy" id="2575440"/>
    <lineage>
        <taxon>Bacteria</taxon>
        <taxon>Bacillati</taxon>
        <taxon>Actinomycetota</taxon>
        <taxon>Actinomycetes</taxon>
        <taxon>Propionibacteriales</taxon>
        <taxon>Nocardioidaceae</taxon>
        <taxon>Nocardioides</taxon>
    </lineage>
</organism>
<dbReference type="SUPFAM" id="SSF55781">
    <property type="entry name" value="GAF domain-like"/>
    <property type="match status" value="1"/>
</dbReference>
<dbReference type="AlphaFoldDB" id="A0A4V5TKP3"/>
<feature type="domain" description="Signal transduction histidine kinase subgroup 3 dimerisation and phosphoacceptor" evidence="5">
    <location>
        <begin position="285"/>
        <end position="345"/>
    </location>
</feature>
<dbReference type="GO" id="GO:0000155">
    <property type="term" value="F:phosphorelay sensor kinase activity"/>
    <property type="evidence" value="ECO:0007669"/>
    <property type="project" value="InterPro"/>
</dbReference>
<evidence type="ECO:0000256" key="2">
    <source>
        <dbReference type="ARBA" id="ARBA00022777"/>
    </source>
</evidence>
<dbReference type="OrthoDB" id="5241249at2"/>
<dbReference type="Gene3D" id="1.20.5.1930">
    <property type="match status" value="1"/>
</dbReference>
<keyword evidence="2" id="KW-0418">Kinase</keyword>
<dbReference type="InterPro" id="IPR011712">
    <property type="entry name" value="Sig_transdc_His_kin_sub3_dim/P"/>
</dbReference>
<dbReference type="InterPro" id="IPR036890">
    <property type="entry name" value="HATPase_C_sf"/>
</dbReference>
<dbReference type="InterPro" id="IPR003594">
    <property type="entry name" value="HATPase_dom"/>
</dbReference>
<evidence type="ECO:0000259" key="5">
    <source>
        <dbReference type="Pfam" id="PF07730"/>
    </source>
</evidence>
<dbReference type="PANTHER" id="PTHR24421">
    <property type="entry name" value="NITRATE/NITRITE SENSOR PROTEIN NARX-RELATED"/>
    <property type="match status" value="1"/>
</dbReference>
<evidence type="ECO:0000313" key="6">
    <source>
        <dbReference type="EMBL" id="TKI64503.1"/>
    </source>
</evidence>
<dbReference type="SUPFAM" id="SSF55874">
    <property type="entry name" value="ATPase domain of HSP90 chaperone/DNA topoisomerase II/histidine kinase"/>
    <property type="match status" value="1"/>
</dbReference>
<keyword evidence="3" id="KW-0902">Two-component regulatory system</keyword>
<sequence length="489" mass="52649">MPLTPEASTSVMPDLACDLDEGGVLQRLAAHARAATGACAVRLEVLDRDGAASPPRRTAAAEWPAARAGFTETSVDLVVDGRAAVRLCLVVPGDGLDEDASARLGDVVQQAVPALRNARAHADSRRLVECTQVFMRAVRGLGEGTSLEEVLQMTTAAARSVLGASGVAVLFPHPSGLHEMRAADIAPGQVARLREHFAVARPRLDDLVAVGGARDVDLSGDRVIVAPVGEVNVERRSLLVWFAHRSAPLDEREQALVDTVAEQVELLLVRSRALREREISIVREERERIARDLHDVVIQRIFAAGLQIKALTRGQVDESLRDQLTGIVGDLDKTMEGVRSAIFDLTYSMCIKPREDVVELGAEYARILGFAPLVCTEGDFETVDPATAAHLLATARELFSNVARHAEASMCRVDLVRCDGWLTLEMTDDGRGIDLDAPRSGLENTRLRALLLGGSLTVARREPSGTVITWRVPVGARGGPEEPAEPEQA</sequence>
<keyword evidence="1" id="KW-0808">Transferase</keyword>
<gene>
    <name evidence="6" type="ORF">FC770_05100</name>
</gene>
<dbReference type="Gene3D" id="3.30.565.10">
    <property type="entry name" value="Histidine kinase-like ATPase, C-terminal domain"/>
    <property type="match status" value="1"/>
</dbReference>
<dbReference type="Pfam" id="PF07730">
    <property type="entry name" value="HisKA_3"/>
    <property type="match status" value="1"/>
</dbReference>
<evidence type="ECO:0000313" key="7">
    <source>
        <dbReference type="Proteomes" id="UP000307808"/>
    </source>
</evidence>
<dbReference type="RefSeq" id="WP_137064961.1">
    <property type="nucleotide sequence ID" value="NZ_CP040748.1"/>
</dbReference>
<keyword evidence="7" id="KW-1185">Reference proteome</keyword>
<evidence type="ECO:0000259" key="4">
    <source>
        <dbReference type="Pfam" id="PF02518"/>
    </source>
</evidence>
<protein>
    <submittedName>
        <fullName evidence="6">Uncharacterized protein</fullName>
    </submittedName>
</protein>
<dbReference type="Proteomes" id="UP000307808">
    <property type="component" value="Unassembled WGS sequence"/>
</dbReference>
<dbReference type="EMBL" id="SZPY01000001">
    <property type="protein sequence ID" value="TKI64503.1"/>
    <property type="molecule type" value="Genomic_DNA"/>
</dbReference>
<dbReference type="InterPro" id="IPR050482">
    <property type="entry name" value="Sensor_HK_TwoCompSys"/>
</dbReference>